<keyword evidence="1" id="KW-0472">Membrane</keyword>
<feature type="transmembrane region" description="Helical" evidence="1">
    <location>
        <begin position="12"/>
        <end position="31"/>
    </location>
</feature>
<protein>
    <submittedName>
        <fullName evidence="2">Uncharacterized protein</fullName>
    </submittedName>
</protein>
<feature type="transmembrane region" description="Helical" evidence="1">
    <location>
        <begin position="37"/>
        <end position="57"/>
    </location>
</feature>
<accession>A0A317CFR3</accession>
<gene>
    <name evidence="2" type="ORF">DKT75_07900</name>
</gene>
<dbReference type="AlphaFoldDB" id="A0A317CFR3"/>
<name>A0A317CFR3_9GAMM</name>
<dbReference type="OrthoDB" id="9848221at2"/>
<dbReference type="EMBL" id="QGKL01000024">
    <property type="protein sequence ID" value="PWQ96951.1"/>
    <property type="molecule type" value="Genomic_DNA"/>
</dbReference>
<dbReference type="Proteomes" id="UP000245506">
    <property type="component" value="Unassembled WGS sequence"/>
</dbReference>
<keyword evidence="3" id="KW-1185">Reference proteome</keyword>
<keyword evidence="1" id="KW-0812">Transmembrane</keyword>
<evidence type="ECO:0000313" key="3">
    <source>
        <dbReference type="Proteomes" id="UP000245506"/>
    </source>
</evidence>
<sequence length="290" mass="32609">MKPTQWIKRRLILHVPLLVCGLLAFITLLLPDSLSPVVLLFLIFAYFFSCFFWRKYLNKYGKLKSADTGLFNLILWGIIGTIGIYMALNPSSPQLVLYETSKPLVYDTIDHLYEAKTPRKSESNRDVTRYETYKHSIEKGAVNGALTKTLNALNDSLFACAFLKQQGLSDSCSGAISTTKRVELDNKPLTVELFIGDLEAESCMETTCRVWLIQTRQAEITRYNDAYIENKAADGVAMSTEATLIDHWQNIVTPIIISNTSTKGWRHITLTDQSGAVSTWKEPKLSAPTP</sequence>
<evidence type="ECO:0000313" key="2">
    <source>
        <dbReference type="EMBL" id="PWQ96951.1"/>
    </source>
</evidence>
<keyword evidence="1" id="KW-1133">Transmembrane helix</keyword>
<evidence type="ECO:0000256" key="1">
    <source>
        <dbReference type="SAM" id="Phobius"/>
    </source>
</evidence>
<reference evidence="2 3" key="1">
    <citation type="submission" date="2018-05" db="EMBL/GenBank/DDBJ databases">
        <title>Leucothrix arctica sp. nov., isolated from Arctic seawater.</title>
        <authorList>
            <person name="Choi A."/>
            <person name="Baek K."/>
        </authorList>
    </citation>
    <scope>NUCLEOTIDE SEQUENCE [LARGE SCALE GENOMIC DNA]</scope>
    <source>
        <strain evidence="2 3">IMCC9719</strain>
    </source>
</reference>
<comment type="caution">
    <text evidence="2">The sequence shown here is derived from an EMBL/GenBank/DDBJ whole genome shotgun (WGS) entry which is preliminary data.</text>
</comment>
<feature type="transmembrane region" description="Helical" evidence="1">
    <location>
        <begin position="69"/>
        <end position="88"/>
    </location>
</feature>
<dbReference type="RefSeq" id="WP_109822880.1">
    <property type="nucleotide sequence ID" value="NZ_QGKL01000024.1"/>
</dbReference>
<proteinExistence type="predicted"/>
<organism evidence="2 3">
    <name type="scientific">Leucothrix arctica</name>
    <dbReference type="NCBI Taxonomy" id="1481894"/>
    <lineage>
        <taxon>Bacteria</taxon>
        <taxon>Pseudomonadati</taxon>
        <taxon>Pseudomonadota</taxon>
        <taxon>Gammaproteobacteria</taxon>
        <taxon>Thiotrichales</taxon>
        <taxon>Thiotrichaceae</taxon>
        <taxon>Leucothrix</taxon>
    </lineage>
</organism>